<comment type="caution">
    <text evidence="3">The sequence shown here is derived from an EMBL/GenBank/DDBJ whole genome shotgun (WGS) entry which is preliminary data.</text>
</comment>
<evidence type="ECO:0000259" key="2">
    <source>
        <dbReference type="Pfam" id="PF09811"/>
    </source>
</evidence>
<comment type="similarity">
    <text evidence="1">Belongs to the LTO1 family.</text>
</comment>
<dbReference type="InterPro" id="IPR052436">
    <property type="entry name" value="LTO1_adapter"/>
</dbReference>
<dbReference type="PANTHER" id="PTHR28532:SF1">
    <property type="entry name" value="ORAL CANCER OVEREXPRESSED 1"/>
    <property type="match status" value="1"/>
</dbReference>
<evidence type="ECO:0000256" key="1">
    <source>
        <dbReference type="ARBA" id="ARBA00038090"/>
    </source>
</evidence>
<dbReference type="Proteomes" id="UP001230188">
    <property type="component" value="Unassembled WGS sequence"/>
</dbReference>
<reference evidence="3" key="1">
    <citation type="submission" date="2023-01" db="EMBL/GenBank/DDBJ databases">
        <title>Metagenome sequencing of chrysophaentin producing Chrysophaeum taylorii.</title>
        <authorList>
            <person name="Davison J."/>
            <person name="Bewley C."/>
        </authorList>
    </citation>
    <scope>NUCLEOTIDE SEQUENCE</scope>
    <source>
        <strain evidence="3">NIES-1699</strain>
    </source>
</reference>
<accession>A0AAD7UDZ5</accession>
<dbReference type="InterPro" id="IPR019191">
    <property type="entry name" value="Essential_protein_Yae1_N"/>
</dbReference>
<gene>
    <name evidence="3" type="ORF">CTAYLR_006937</name>
</gene>
<feature type="domain" description="Essential protein Yae1 N-terminal" evidence="2">
    <location>
        <begin position="30"/>
        <end position="63"/>
    </location>
</feature>
<dbReference type="PANTHER" id="PTHR28532">
    <property type="entry name" value="GEO13458P1"/>
    <property type="match status" value="1"/>
</dbReference>
<evidence type="ECO:0000313" key="4">
    <source>
        <dbReference type="Proteomes" id="UP001230188"/>
    </source>
</evidence>
<proteinExistence type="inferred from homology"/>
<organism evidence="3 4">
    <name type="scientific">Chrysophaeum taylorii</name>
    <dbReference type="NCBI Taxonomy" id="2483200"/>
    <lineage>
        <taxon>Eukaryota</taxon>
        <taxon>Sar</taxon>
        <taxon>Stramenopiles</taxon>
        <taxon>Ochrophyta</taxon>
        <taxon>Pelagophyceae</taxon>
        <taxon>Pelagomonadales</taxon>
        <taxon>Pelagomonadaceae</taxon>
        <taxon>Chrysophaeum</taxon>
    </lineage>
</organism>
<keyword evidence="4" id="KW-1185">Reference proteome</keyword>
<protein>
    <recommendedName>
        <fullName evidence="2">Essential protein Yae1 N-terminal domain-containing protein</fullName>
    </recommendedName>
</protein>
<dbReference type="Pfam" id="PF09811">
    <property type="entry name" value="Yae1_N"/>
    <property type="match status" value="1"/>
</dbReference>
<evidence type="ECO:0000313" key="3">
    <source>
        <dbReference type="EMBL" id="KAJ8603263.1"/>
    </source>
</evidence>
<dbReference type="EMBL" id="JAQMWT010000358">
    <property type="protein sequence ID" value="KAJ8603263.1"/>
    <property type="molecule type" value="Genomic_DNA"/>
</dbReference>
<dbReference type="AlphaFoldDB" id="A0AAD7UDZ5"/>
<name>A0AAD7UDZ5_9STRA</name>
<sequence length="130" mass="13761">MRSEEAAAAAEVDVEEDLEGRFADVGRAAGVSAGLAAGIEEGRPVGVAKGFEVGSEIGFYIGACAVLRANGSSRAVRAIEAVEEEIRVVLAGSLHELDVETLRSKFRLAASKARVPGLSFLRRRKETVEF</sequence>